<keyword evidence="2" id="KW-1185">Reference proteome</keyword>
<dbReference type="Proteomes" id="UP001148737">
    <property type="component" value="Unassembled WGS sequence"/>
</dbReference>
<reference evidence="1" key="1">
    <citation type="submission" date="2022-07" db="EMBL/GenBank/DDBJ databases">
        <title>Genome Sequence of Lecanicillium saksenae.</title>
        <authorList>
            <person name="Buettner E."/>
        </authorList>
    </citation>
    <scope>NUCLEOTIDE SEQUENCE</scope>
    <source>
        <strain evidence="1">VT-O1</strain>
    </source>
</reference>
<organism evidence="1 2">
    <name type="scientific">Lecanicillium saksenae</name>
    <dbReference type="NCBI Taxonomy" id="468837"/>
    <lineage>
        <taxon>Eukaryota</taxon>
        <taxon>Fungi</taxon>
        <taxon>Dikarya</taxon>
        <taxon>Ascomycota</taxon>
        <taxon>Pezizomycotina</taxon>
        <taxon>Sordariomycetes</taxon>
        <taxon>Hypocreomycetidae</taxon>
        <taxon>Hypocreales</taxon>
        <taxon>Cordycipitaceae</taxon>
        <taxon>Lecanicillium</taxon>
    </lineage>
</organism>
<accession>A0ACC1QN58</accession>
<proteinExistence type="predicted"/>
<protein>
    <submittedName>
        <fullName evidence="1">Uncharacterized protein</fullName>
    </submittedName>
</protein>
<name>A0ACC1QN58_9HYPO</name>
<dbReference type="EMBL" id="JANAKD010001055">
    <property type="protein sequence ID" value="KAJ3484049.1"/>
    <property type="molecule type" value="Genomic_DNA"/>
</dbReference>
<gene>
    <name evidence="1" type="ORF">NLG97_g7154</name>
</gene>
<comment type="caution">
    <text evidence="1">The sequence shown here is derived from an EMBL/GenBank/DDBJ whole genome shotgun (WGS) entry which is preliminary data.</text>
</comment>
<evidence type="ECO:0000313" key="2">
    <source>
        <dbReference type="Proteomes" id="UP001148737"/>
    </source>
</evidence>
<evidence type="ECO:0000313" key="1">
    <source>
        <dbReference type="EMBL" id="KAJ3484049.1"/>
    </source>
</evidence>
<sequence length="1399" mass="156058">MVIASMEEIALGSNYTREHHEYDKIDGNFPVWMENDAEHGDRRITSEDRNDALQNTQLLLGKPVLIKFWAAMTILPPLKLPHRRFFENMSLEFRINDLVTLIKLANRLRKQFVRAPKEFDCISQELRSLSIILQDVEVGLSEGEVDEQQKALLQDIVGGCHNALLDLEKDLGKYGDLEPDGCDTKKKMKRMWNRVKWNQNDIRDVRGRLVSNTALLSASLDRISSQTIISVKKGVERLVHNQDDGERLVILDWLTTVDYAPVQSDLMVRKEAGTGQWLLNAEEFQTWVSAEGENLFCPGIPGAGKTMLSAIVVDNLTRRFGSDENVAIAYIYCDYRRTQEQQAAHLLASLLKQIAERRRSLPFFVSSLYERHRGKRTRPSFNELSTTLQFAVARFQKVFIVVDALDECQAADGCRSTFLSEVLGLQNHWPVNFFATSRFIPSVLDIFRDSASLEIRAACEDVRKYVESRLPNLPSFVRGRLDLQEEVVGEITRAVDGMFLLAQLHINSLIGKRSPKTLRAALTKLPTGSDAYDKAYHDAMERIESQLDDQQNLAKEVLSWITCAIEPLSITELQHALAVEIGEHEFDHENIPHLEDIVSVCAGLVEVDKKSGIIRLMHYTTQEFFERTKQRWFPDAESHNTRVCITYLSYRVFANDFCQTDADFRRRLSSNPFYKYATQNWGYHARKASYIQEVDDFLRSFNLVQAASQTLRFVRHWNTLLYASRGSPQQVTGLHLAAHFGLDTAVESLLQHGIDADAKDSAGRTPLSWAARAGHESFVKILLMIDGVDINSQDYKARTPLSRAAKWGHQAVVKLLLAITDNVQTNSVKLASSVVDSGKTEKNKAIITLKDSKGRTPLHLASGTGHAEVVKLLLECRTPAGSVTAKDHAADEPDTMDICDTDLRTPLHYAALHSATDCVQLLLSRGAKITADVFNMTALHYTVSNSSEATAQCMLDAGVSISTGVKRRDYSRSDSEDEARSLLDAGFLARIDAMMGNFPASDSEDDPQCISGNSVDSVVDCRSHRGLTTLHYAALTRNRQMTNFFLNQGADPTVLSEYDETPLHLAIKRNCYSSHSYPDCWRAPIPTTGWKGANHPVVRGDISWQSYAESDDRLSVITLLLSKHSIDVNAQDVFGASPLHCVSYGQHRAVDITTALIKRGADVSAMNGKGETALHLACSGGDLSSVAALLDHGAEITDVNFNGCNAIHYAAQSQNAKLIKYVVALFPKGAVTSQDKYGRNALHCLVRNSQHVDKGAVECLVSAGVSVTELDQEGLSPLAVYLDTSMSFPPNEAEDTLLLLQHGSDASFRTPKERLTLAHLHAMRAPRVDLQVLQTLQDFGTDLKATDREGRTILHHCAIAGSLTEQAFQFLRNEVGLDKHLQDHHGKVAFQYPTEEDQE</sequence>